<dbReference type="PANTHER" id="PTHR37162">
    <property type="entry name" value="HAT FAMILY DIMERISATION DOMAINCONTAINING PROTEIN-RELATED"/>
    <property type="match status" value="1"/>
</dbReference>
<feature type="region of interest" description="Disordered" evidence="1">
    <location>
        <begin position="1"/>
        <end position="32"/>
    </location>
</feature>
<sequence length="621" mass="71452">MDKFIQKTNKTDNGSDDDNTTPKKKICRQKKDSKPYTYKFNEAWLKMPMFIGWLEKVSQSDHPQTSKAQDNKNESSFCKVCNIKLLSHKSLLTNHANSTKHKENMKRVAENVKITSVFRPSNLVKNTRIAELKLCGLVATNNLPFSFVDTLVPLLKNIAPDSEIIQSITLKRTKCSAVVTESLGKCFSERLSSQLREPGCFFSLIMDETTDIATKKQCAFAVIYYDSNNSNIVTSFFDIVEAEGSKANELFDTLKKRLVDKNIPISNLVAFSSDTTNVMAGQYHSVFALLKNEIPNILCVKCSCHMAHLAISHACLKLPRSIEDLVRNIGSHFSRSAMRNERLQEFQSFFKTDIHKILKPAITRWLSLKQCVDRILEQFQPLKAYFTELVFEDPSLTTDEMISTMNNQFTQIYLEFMSYLLDIMTEFNTLFQTNKPLLHKLKPETTKLLTTICSNFIDINIIRKNDIFQLNHKNPQNFVKLEQIYLGIAAHDSFESLRKVPEIGQACNQFLKTILEFYIELVSNIKTKFVFDDPIYELLSFIEPRQAQSFVNKSLKPIVDRFPILTGHIQMQELDNEWRQHALLDYNKLKLNIEAISDTEEYWKNVFKLKNAAGMESPIPI</sequence>
<evidence type="ECO:0000313" key="2">
    <source>
        <dbReference type="RefSeq" id="XP_028154338.1"/>
    </source>
</evidence>
<protein>
    <submittedName>
        <fullName evidence="2">Uncharacterized protein LOC114347880</fullName>
    </submittedName>
</protein>
<accession>A0A6P7H9L1</accession>
<name>A0A6P7H9L1_DIAVI</name>
<dbReference type="PANTHER" id="PTHR37162:SF1">
    <property type="entry name" value="BED-TYPE DOMAIN-CONTAINING PROTEIN"/>
    <property type="match status" value="1"/>
</dbReference>
<organism evidence="2">
    <name type="scientific">Diabrotica virgifera virgifera</name>
    <name type="common">western corn rootworm</name>
    <dbReference type="NCBI Taxonomy" id="50390"/>
    <lineage>
        <taxon>Eukaryota</taxon>
        <taxon>Metazoa</taxon>
        <taxon>Ecdysozoa</taxon>
        <taxon>Arthropoda</taxon>
        <taxon>Hexapoda</taxon>
        <taxon>Insecta</taxon>
        <taxon>Pterygota</taxon>
        <taxon>Neoptera</taxon>
        <taxon>Endopterygota</taxon>
        <taxon>Coleoptera</taxon>
        <taxon>Polyphaga</taxon>
        <taxon>Cucujiformia</taxon>
        <taxon>Chrysomeloidea</taxon>
        <taxon>Chrysomelidae</taxon>
        <taxon>Galerucinae</taxon>
        <taxon>Diabroticina</taxon>
        <taxon>Diabroticites</taxon>
        <taxon>Diabrotica</taxon>
    </lineage>
</organism>
<feature type="compositionally biased region" description="Polar residues" evidence="1">
    <location>
        <begin position="1"/>
        <end position="12"/>
    </location>
</feature>
<dbReference type="Gene3D" id="3.30.160.60">
    <property type="entry name" value="Classic Zinc Finger"/>
    <property type="match status" value="1"/>
</dbReference>
<gene>
    <name evidence="2" type="primary">LOC114347880</name>
</gene>
<evidence type="ECO:0000256" key="1">
    <source>
        <dbReference type="SAM" id="MobiDB-lite"/>
    </source>
</evidence>
<dbReference type="InterPro" id="IPR012337">
    <property type="entry name" value="RNaseH-like_sf"/>
</dbReference>
<dbReference type="SUPFAM" id="SSF53098">
    <property type="entry name" value="Ribonuclease H-like"/>
    <property type="match status" value="1"/>
</dbReference>
<reference evidence="2" key="1">
    <citation type="submission" date="2025-08" db="UniProtKB">
        <authorList>
            <consortium name="RefSeq"/>
        </authorList>
    </citation>
    <scope>IDENTIFICATION</scope>
    <source>
        <tissue evidence="2">Whole insect</tissue>
    </source>
</reference>
<dbReference type="InParanoid" id="A0A6P7H9L1"/>
<proteinExistence type="predicted"/>
<dbReference type="AlphaFoldDB" id="A0A6P7H9L1"/>
<dbReference type="RefSeq" id="XP_028154338.1">
    <property type="nucleotide sequence ID" value="XM_028298537.1"/>
</dbReference>